<dbReference type="RefSeq" id="WP_209841469.1">
    <property type="nucleotide sequence ID" value="NZ_JAGGJP010000010.1"/>
</dbReference>
<accession>A0ABW0SGG2</accession>
<keyword evidence="3" id="KW-0812">Transmembrane</keyword>
<feature type="compositionally biased region" description="Gly residues" evidence="2">
    <location>
        <begin position="382"/>
        <end position="394"/>
    </location>
</feature>
<dbReference type="Proteomes" id="UP001596056">
    <property type="component" value="Unassembled WGS sequence"/>
</dbReference>
<comment type="caution">
    <text evidence="4">The sequence shown here is derived from an EMBL/GenBank/DDBJ whole genome shotgun (WGS) entry which is preliminary data.</text>
</comment>
<feature type="transmembrane region" description="Helical" evidence="3">
    <location>
        <begin position="490"/>
        <end position="510"/>
    </location>
</feature>
<evidence type="ECO:0000256" key="1">
    <source>
        <dbReference type="SAM" id="Coils"/>
    </source>
</evidence>
<reference evidence="5" key="1">
    <citation type="journal article" date="2019" name="Int. J. Syst. Evol. Microbiol.">
        <title>The Global Catalogue of Microorganisms (GCM) 10K type strain sequencing project: providing services to taxonomists for standard genome sequencing and annotation.</title>
        <authorList>
            <consortium name="The Broad Institute Genomics Platform"/>
            <consortium name="The Broad Institute Genome Sequencing Center for Infectious Disease"/>
            <person name="Wu L."/>
            <person name="Ma J."/>
        </authorList>
    </citation>
    <scope>NUCLEOTIDE SEQUENCE [LARGE SCALE GENOMIC DNA]</scope>
    <source>
        <strain evidence="5">KACC 11588</strain>
    </source>
</reference>
<feature type="transmembrane region" description="Helical" evidence="3">
    <location>
        <begin position="83"/>
        <end position="105"/>
    </location>
</feature>
<evidence type="ECO:0000313" key="5">
    <source>
        <dbReference type="Proteomes" id="UP001596056"/>
    </source>
</evidence>
<dbReference type="PANTHER" id="PTHR32309">
    <property type="entry name" value="TYROSINE-PROTEIN KINASE"/>
    <property type="match status" value="1"/>
</dbReference>
<organism evidence="4 5">
    <name type="scientific">Rubellimicrobium aerolatum</name>
    <dbReference type="NCBI Taxonomy" id="490979"/>
    <lineage>
        <taxon>Bacteria</taxon>
        <taxon>Pseudomonadati</taxon>
        <taxon>Pseudomonadota</taxon>
        <taxon>Alphaproteobacteria</taxon>
        <taxon>Rhodobacterales</taxon>
        <taxon>Roseobacteraceae</taxon>
        <taxon>Rubellimicrobium</taxon>
    </lineage>
</organism>
<dbReference type="InterPro" id="IPR050445">
    <property type="entry name" value="Bact_polysacc_biosynth/exp"/>
</dbReference>
<feature type="region of interest" description="Disordered" evidence="2">
    <location>
        <begin position="1"/>
        <end position="30"/>
    </location>
</feature>
<proteinExistence type="predicted"/>
<dbReference type="PANTHER" id="PTHR32309:SF13">
    <property type="entry name" value="FERRIC ENTEROBACTIN TRANSPORT PROTEIN FEPE"/>
    <property type="match status" value="1"/>
</dbReference>
<evidence type="ECO:0000256" key="2">
    <source>
        <dbReference type="SAM" id="MobiDB-lite"/>
    </source>
</evidence>
<keyword evidence="3" id="KW-1133">Transmembrane helix</keyword>
<feature type="region of interest" description="Disordered" evidence="2">
    <location>
        <begin position="348"/>
        <end position="425"/>
    </location>
</feature>
<feature type="coiled-coil region" evidence="1">
    <location>
        <begin position="299"/>
        <end position="347"/>
    </location>
</feature>
<dbReference type="EMBL" id="JBHSNA010000024">
    <property type="protein sequence ID" value="MFC5568051.1"/>
    <property type="molecule type" value="Genomic_DNA"/>
</dbReference>
<protein>
    <submittedName>
        <fullName evidence="4">Capsule biosynthesis protein</fullName>
    </submittedName>
</protein>
<feature type="compositionally biased region" description="Pro residues" evidence="2">
    <location>
        <begin position="410"/>
        <end position="421"/>
    </location>
</feature>
<keyword evidence="5" id="KW-1185">Reference proteome</keyword>
<evidence type="ECO:0000313" key="4">
    <source>
        <dbReference type="EMBL" id="MFC5568051.1"/>
    </source>
</evidence>
<keyword evidence="1" id="KW-0175">Coiled coil</keyword>
<keyword evidence="3" id="KW-0472">Membrane</keyword>
<feature type="compositionally biased region" description="Low complexity" evidence="2">
    <location>
        <begin position="353"/>
        <end position="374"/>
    </location>
</feature>
<feature type="compositionally biased region" description="Low complexity" evidence="2">
    <location>
        <begin position="1"/>
        <end position="22"/>
    </location>
</feature>
<name>A0ABW0SGG2_9RHOB</name>
<sequence>MTLQGPADTPLAPAAAATATPDAPRPEKRREISDAVLSAEMLEARRARRAAKKRAEAEATGRALPGEGRVSIPIRARARPRHWIAAASFALAVVAPTAISGWYLWERATPRYASEVGFSVRTEEAPNPLELLGGLTALSGAGASTTRDVDILYRFIQSREIVEAIDARLDLRTLWAKGDPDRDPVFAYHPPGTIEDLHDYWNRMVAVYLDTTTGLLDVQVQAFTPEDAQVISQAIYEESQTLINRLSDIAVNDTTRLARQQLDEAVEALKVARAAITRFRSENQVVDPVADITGQMTILNELQSQLAQQYIELDLLRENAPDSDPRVQQAVARVEVIQARIDEERTKFGIGRAAATPTAAPTTAPAPAATATAPLPDTLAGLGEGLGDGLGDGLGNPAAPLRPLARDDAPPPASDPAPEPAPGSDYADLVAVYEGLFVDQEFAQRSYLASLANYESSLNQGRQQTRYLAPHVEPTLAERSDFPERWSSTLLIGLFAFLSWMVLTLAGYALRDRR</sequence>
<evidence type="ECO:0000256" key="3">
    <source>
        <dbReference type="SAM" id="Phobius"/>
    </source>
</evidence>
<gene>
    <name evidence="4" type="ORF">ACFPOC_16700</name>
</gene>